<dbReference type="Pfam" id="PF15115">
    <property type="entry name" value="HDNR"/>
    <property type="match status" value="1"/>
</dbReference>
<organism evidence="2 3">
    <name type="scientific">Leptobrachium leishanense</name>
    <name type="common">Leishan spiny toad</name>
    <dbReference type="NCBI Taxonomy" id="445787"/>
    <lineage>
        <taxon>Eukaryota</taxon>
        <taxon>Metazoa</taxon>
        <taxon>Chordata</taxon>
        <taxon>Craniata</taxon>
        <taxon>Vertebrata</taxon>
        <taxon>Euteleostomi</taxon>
        <taxon>Amphibia</taxon>
        <taxon>Batrachia</taxon>
        <taxon>Anura</taxon>
        <taxon>Pelobatoidea</taxon>
        <taxon>Megophryidae</taxon>
        <taxon>Leptobrachium</taxon>
    </lineage>
</organism>
<evidence type="ECO:0000313" key="2">
    <source>
        <dbReference type="Ensembl" id="ENSLLEP00000026444.1"/>
    </source>
</evidence>
<proteinExistence type="predicted"/>
<dbReference type="PANTHER" id="PTHR35440:SF1">
    <property type="entry name" value="TESTIS-EXPRESSED PROTEIN 36"/>
    <property type="match status" value="1"/>
</dbReference>
<dbReference type="InterPro" id="IPR029369">
    <property type="entry name" value="HDNR"/>
</dbReference>
<feature type="domain" description="Domain of unknown function with conserved HDNR motif" evidence="1">
    <location>
        <begin position="1"/>
        <end position="158"/>
    </location>
</feature>
<dbReference type="OrthoDB" id="10003408at2759"/>
<dbReference type="AlphaFoldDB" id="A0A8C5PR39"/>
<evidence type="ECO:0000259" key="1">
    <source>
        <dbReference type="Pfam" id="PF15115"/>
    </source>
</evidence>
<dbReference type="Proteomes" id="UP000694569">
    <property type="component" value="Unplaced"/>
</dbReference>
<evidence type="ECO:0000313" key="3">
    <source>
        <dbReference type="Proteomes" id="UP000694569"/>
    </source>
</evidence>
<reference evidence="2" key="2">
    <citation type="submission" date="2025-09" db="UniProtKB">
        <authorList>
            <consortium name="Ensembl"/>
        </authorList>
    </citation>
    <scope>IDENTIFICATION</scope>
</reference>
<name>A0A8C5PR39_9ANUR</name>
<accession>A0A8C5PR39</accession>
<sequence length="167" mass="19443">MPKGRLCIPSNKKDGEWFPHVGMTRKLPRTSAQDMLQQAPPPLRGEYRLPLICSTRRKTEVQNGYPFSAHDNRHLIQGMGEYFDTGLGYKKTSIGERQHQSQISFHDGTAGRWDAASLYDISYRGLQDTERPFCRRFPKHHTERSSRMKPLPENVFMWFADYRGAFH</sequence>
<protein>
    <submittedName>
        <fullName evidence="2">Testis expressed 36</fullName>
    </submittedName>
</protein>
<dbReference type="GeneTree" id="ENSGT00390000012491"/>
<gene>
    <name evidence="2" type="primary">TEX36</name>
</gene>
<reference evidence="2" key="1">
    <citation type="submission" date="2025-08" db="UniProtKB">
        <authorList>
            <consortium name="Ensembl"/>
        </authorList>
    </citation>
    <scope>IDENTIFICATION</scope>
</reference>
<dbReference type="PANTHER" id="PTHR35440">
    <property type="entry name" value="TESTIS-EXPRESSED PROTEIN 36"/>
    <property type="match status" value="1"/>
</dbReference>
<keyword evidence="3" id="KW-1185">Reference proteome</keyword>
<dbReference type="Ensembl" id="ENSLLET00000027460.1">
    <property type="protein sequence ID" value="ENSLLEP00000026444.1"/>
    <property type="gene ID" value="ENSLLEG00000016765.1"/>
</dbReference>